<evidence type="ECO:0000313" key="14">
    <source>
        <dbReference type="EMBL" id="RWS26270.1"/>
    </source>
</evidence>
<dbReference type="OrthoDB" id="6406588at2759"/>
<dbReference type="PANTHER" id="PTHR11351">
    <property type="entry name" value="ACYL-COA DESATURASE"/>
    <property type="match status" value="1"/>
</dbReference>
<dbReference type="GO" id="GO:0004768">
    <property type="term" value="F:stearoyl-CoA 9-desaturase activity"/>
    <property type="evidence" value="ECO:0007669"/>
    <property type="project" value="TreeGrafter"/>
</dbReference>
<keyword evidence="12" id="KW-0275">Fatty acid biosynthesis</keyword>
<gene>
    <name evidence="14" type="ORF">B4U80_04532</name>
</gene>
<dbReference type="PROSITE" id="PS00476">
    <property type="entry name" value="FATTY_ACID_DESATUR_1"/>
    <property type="match status" value="1"/>
</dbReference>
<keyword evidence="10" id="KW-0443">Lipid metabolism</keyword>
<evidence type="ECO:0000256" key="4">
    <source>
        <dbReference type="ARBA" id="ARBA00022692"/>
    </source>
</evidence>
<dbReference type="GO" id="GO:0005789">
    <property type="term" value="C:endoplasmic reticulum membrane"/>
    <property type="evidence" value="ECO:0007669"/>
    <property type="project" value="TreeGrafter"/>
</dbReference>
<feature type="transmembrane region" description="Helical" evidence="13">
    <location>
        <begin position="45"/>
        <end position="67"/>
    </location>
</feature>
<keyword evidence="8" id="KW-0560">Oxidoreductase</keyword>
<keyword evidence="3" id="KW-0444">Lipid biosynthesis</keyword>
<dbReference type="InterPro" id="IPR015876">
    <property type="entry name" value="Acyl-CoA_DS"/>
</dbReference>
<sequence length="91" mass="10418">MWGYRPYDKNISPAENKLVSIGVAGEGFHNYHHTFPWDYSTSEGGWSICFNLSTTFLDIASIFGWVYDRRKASPEMIKKRMQRTGDLAAHG</sequence>
<reference evidence="14 15" key="1">
    <citation type="journal article" date="2018" name="Gigascience">
        <title>Genomes of trombidid mites reveal novel predicted allergens and laterally-transferred genes associated with secondary metabolism.</title>
        <authorList>
            <person name="Dong X."/>
            <person name="Chaisiri K."/>
            <person name="Xia D."/>
            <person name="Armstrong S.D."/>
            <person name="Fang Y."/>
            <person name="Donnelly M.J."/>
            <person name="Kadowaki T."/>
            <person name="McGarry J.W."/>
            <person name="Darby A.C."/>
            <person name="Makepeace B.L."/>
        </authorList>
    </citation>
    <scope>NUCLEOTIDE SEQUENCE [LARGE SCALE GENOMIC DNA]</scope>
    <source>
        <strain evidence="14">UoL-UT</strain>
    </source>
</reference>
<comment type="subcellular location">
    <subcellularLocation>
        <location evidence="1">Membrane</location>
        <topology evidence="1">Multi-pass membrane protein</topology>
    </subcellularLocation>
</comment>
<comment type="caution">
    <text evidence="14">The sequence shown here is derived from an EMBL/GenBank/DDBJ whole genome shotgun (WGS) entry which is preliminary data.</text>
</comment>
<evidence type="ECO:0000256" key="3">
    <source>
        <dbReference type="ARBA" id="ARBA00022516"/>
    </source>
</evidence>
<evidence type="ECO:0000256" key="9">
    <source>
        <dbReference type="ARBA" id="ARBA00023004"/>
    </source>
</evidence>
<comment type="similarity">
    <text evidence="2">Belongs to the fatty acid desaturase type 1 family.</text>
</comment>
<dbReference type="EMBL" id="NCKV01002912">
    <property type="protein sequence ID" value="RWS26270.1"/>
    <property type="molecule type" value="Genomic_DNA"/>
</dbReference>
<keyword evidence="15" id="KW-1185">Reference proteome</keyword>
<keyword evidence="11 13" id="KW-0472">Membrane</keyword>
<dbReference type="GO" id="GO:0005506">
    <property type="term" value="F:iron ion binding"/>
    <property type="evidence" value="ECO:0007669"/>
    <property type="project" value="TreeGrafter"/>
</dbReference>
<dbReference type="Proteomes" id="UP000288716">
    <property type="component" value="Unassembled WGS sequence"/>
</dbReference>
<evidence type="ECO:0000256" key="1">
    <source>
        <dbReference type="ARBA" id="ARBA00004141"/>
    </source>
</evidence>
<organism evidence="14 15">
    <name type="scientific">Leptotrombidium deliense</name>
    <dbReference type="NCBI Taxonomy" id="299467"/>
    <lineage>
        <taxon>Eukaryota</taxon>
        <taxon>Metazoa</taxon>
        <taxon>Ecdysozoa</taxon>
        <taxon>Arthropoda</taxon>
        <taxon>Chelicerata</taxon>
        <taxon>Arachnida</taxon>
        <taxon>Acari</taxon>
        <taxon>Acariformes</taxon>
        <taxon>Trombidiformes</taxon>
        <taxon>Prostigmata</taxon>
        <taxon>Anystina</taxon>
        <taxon>Parasitengona</taxon>
        <taxon>Trombiculoidea</taxon>
        <taxon>Trombiculidae</taxon>
        <taxon>Leptotrombidium</taxon>
    </lineage>
</organism>
<evidence type="ECO:0000256" key="5">
    <source>
        <dbReference type="ARBA" id="ARBA00022723"/>
    </source>
</evidence>
<evidence type="ECO:0000256" key="10">
    <source>
        <dbReference type="ARBA" id="ARBA00023098"/>
    </source>
</evidence>
<proteinExistence type="inferred from homology"/>
<keyword evidence="5" id="KW-0479">Metal-binding</keyword>
<accession>A0A443SFI1</accession>
<dbReference type="AlphaFoldDB" id="A0A443SFI1"/>
<evidence type="ECO:0000256" key="11">
    <source>
        <dbReference type="ARBA" id="ARBA00023136"/>
    </source>
</evidence>
<evidence type="ECO:0000256" key="2">
    <source>
        <dbReference type="ARBA" id="ARBA00009295"/>
    </source>
</evidence>
<evidence type="ECO:0000256" key="7">
    <source>
        <dbReference type="ARBA" id="ARBA00022989"/>
    </source>
</evidence>
<evidence type="ECO:0000256" key="8">
    <source>
        <dbReference type="ARBA" id="ARBA00023002"/>
    </source>
</evidence>
<keyword evidence="6" id="KW-0276">Fatty acid metabolism</keyword>
<evidence type="ECO:0000313" key="15">
    <source>
        <dbReference type="Proteomes" id="UP000288716"/>
    </source>
</evidence>
<protein>
    <submittedName>
        <fullName evidence="14">Acyl-CoA desaturase-like isoform X2</fullName>
    </submittedName>
</protein>
<dbReference type="InterPro" id="IPR001522">
    <property type="entry name" value="FADS-1_CS"/>
</dbReference>
<keyword evidence="9" id="KW-0408">Iron</keyword>
<keyword evidence="4 13" id="KW-0812">Transmembrane</keyword>
<evidence type="ECO:0000256" key="12">
    <source>
        <dbReference type="ARBA" id="ARBA00023160"/>
    </source>
</evidence>
<dbReference type="PANTHER" id="PTHR11351:SF31">
    <property type="entry name" value="DESATURASE 1, ISOFORM A-RELATED"/>
    <property type="match status" value="1"/>
</dbReference>
<evidence type="ECO:0000256" key="13">
    <source>
        <dbReference type="SAM" id="Phobius"/>
    </source>
</evidence>
<name>A0A443SFI1_9ACAR</name>
<dbReference type="VEuPathDB" id="VectorBase:LDEU005771"/>
<keyword evidence="7 13" id="KW-1133">Transmembrane helix</keyword>
<evidence type="ECO:0000256" key="6">
    <source>
        <dbReference type="ARBA" id="ARBA00022832"/>
    </source>
</evidence>
<dbReference type="GO" id="GO:0006636">
    <property type="term" value="P:unsaturated fatty acid biosynthetic process"/>
    <property type="evidence" value="ECO:0007669"/>
    <property type="project" value="TreeGrafter"/>
</dbReference>
<dbReference type="STRING" id="299467.A0A443SFI1"/>